<feature type="domain" description="Glycosyltransferase subfamily 4-like N-terminal" evidence="3">
    <location>
        <begin position="81"/>
        <end position="203"/>
    </location>
</feature>
<dbReference type="GO" id="GO:0009103">
    <property type="term" value="P:lipopolysaccharide biosynthetic process"/>
    <property type="evidence" value="ECO:0007669"/>
    <property type="project" value="TreeGrafter"/>
</dbReference>
<organism evidence="4 5">
    <name type="scientific">Acidaminobacter hydrogenoformans DSM 2784</name>
    <dbReference type="NCBI Taxonomy" id="1120920"/>
    <lineage>
        <taxon>Bacteria</taxon>
        <taxon>Bacillati</taxon>
        <taxon>Bacillota</taxon>
        <taxon>Clostridia</taxon>
        <taxon>Peptostreptococcales</taxon>
        <taxon>Acidaminobacteraceae</taxon>
        <taxon>Acidaminobacter</taxon>
    </lineage>
</organism>
<evidence type="ECO:0000259" key="2">
    <source>
        <dbReference type="Pfam" id="PF00534"/>
    </source>
</evidence>
<dbReference type="AlphaFoldDB" id="A0A1G5RPQ5"/>
<dbReference type="Pfam" id="PF13439">
    <property type="entry name" value="Glyco_transf_4"/>
    <property type="match status" value="1"/>
</dbReference>
<dbReference type="EMBL" id="FMWL01000001">
    <property type="protein sequence ID" value="SCZ76092.1"/>
    <property type="molecule type" value="Genomic_DNA"/>
</dbReference>
<dbReference type="Gene3D" id="3.40.50.2000">
    <property type="entry name" value="Glycogen Phosphorylase B"/>
    <property type="match status" value="2"/>
</dbReference>
<evidence type="ECO:0000259" key="3">
    <source>
        <dbReference type="Pfam" id="PF13439"/>
    </source>
</evidence>
<evidence type="ECO:0000313" key="5">
    <source>
        <dbReference type="Proteomes" id="UP000199208"/>
    </source>
</evidence>
<dbReference type="CDD" id="cd03794">
    <property type="entry name" value="GT4_WbuB-like"/>
    <property type="match status" value="1"/>
</dbReference>
<dbReference type="RefSeq" id="WP_092588896.1">
    <property type="nucleotide sequence ID" value="NZ_FMWL01000001.1"/>
</dbReference>
<keyword evidence="1 4" id="KW-0808">Transferase</keyword>
<dbReference type="InterPro" id="IPR001296">
    <property type="entry name" value="Glyco_trans_1"/>
</dbReference>
<gene>
    <name evidence="4" type="ORF">SAMN03080599_00063</name>
</gene>
<evidence type="ECO:0000256" key="1">
    <source>
        <dbReference type="ARBA" id="ARBA00022679"/>
    </source>
</evidence>
<dbReference type="Proteomes" id="UP000199208">
    <property type="component" value="Unassembled WGS sequence"/>
</dbReference>
<protein>
    <submittedName>
        <fullName evidence="4">Glycosyltransferase involved in cell wall bisynthesis</fullName>
    </submittedName>
</protein>
<dbReference type="PANTHER" id="PTHR46401:SF2">
    <property type="entry name" value="GLYCOSYLTRANSFERASE WBBK-RELATED"/>
    <property type="match status" value="1"/>
</dbReference>
<dbReference type="GO" id="GO:0016757">
    <property type="term" value="F:glycosyltransferase activity"/>
    <property type="evidence" value="ECO:0007669"/>
    <property type="project" value="InterPro"/>
</dbReference>
<evidence type="ECO:0000313" key="4">
    <source>
        <dbReference type="EMBL" id="SCZ76092.1"/>
    </source>
</evidence>
<dbReference type="Pfam" id="PF00534">
    <property type="entry name" value="Glycos_transf_1"/>
    <property type="match status" value="1"/>
</dbReference>
<keyword evidence="5" id="KW-1185">Reference proteome</keyword>
<proteinExistence type="predicted"/>
<name>A0A1G5RPQ5_9FIRM</name>
<sequence>MNILMVIPYFKPEITAIIHLMEDLAFDFEKYGAQVTIVTGFPIRGLDPIERKKYYHKEVEQLSKNIKIMRVGSKSGEGNSLASRGFKYLAKTFVFYSTSKKVSADVIYLYSTPPSMGMIGAWLSKKVPTVYCLQDIFPDNLSAQGMIKKNSLIFKLFSIMEAYIYKNNTHIVTISKDMKRNLMVKKIDSNKITVIGNWIDTEELKYIPREENPLFDEYKLEKKGFYVSYCGNLGYAQDIDIILACAKVTLTSQFEIKYIIIGSGVYKEHIMKRIKEENINNIYVFPLRPEKDSAYVYSLGDIGLITLKKEMSGYAMPSKTWAMMSASQPLICTAEENTEICNTIRETHSGIVIKPGDYYELARQIIRLYREQAELGEFGRNGRLYAEKKLSRESATMNYFNLLSEVAGKARKK</sequence>
<reference evidence="4 5" key="1">
    <citation type="submission" date="2016-10" db="EMBL/GenBank/DDBJ databases">
        <authorList>
            <person name="de Groot N.N."/>
        </authorList>
    </citation>
    <scope>NUCLEOTIDE SEQUENCE [LARGE SCALE GENOMIC DNA]</scope>
    <source>
        <strain evidence="4 5">DSM 2784</strain>
    </source>
</reference>
<accession>A0A1G5RPQ5</accession>
<dbReference type="OrthoDB" id="9811902at2"/>
<dbReference type="PANTHER" id="PTHR46401">
    <property type="entry name" value="GLYCOSYLTRANSFERASE WBBK-RELATED"/>
    <property type="match status" value="1"/>
</dbReference>
<feature type="domain" description="Glycosyl transferase family 1" evidence="2">
    <location>
        <begin position="215"/>
        <end position="383"/>
    </location>
</feature>
<dbReference type="SUPFAM" id="SSF53756">
    <property type="entry name" value="UDP-Glycosyltransferase/glycogen phosphorylase"/>
    <property type="match status" value="1"/>
</dbReference>
<dbReference type="STRING" id="1120920.SAMN03080599_00063"/>
<dbReference type="InterPro" id="IPR028098">
    <property type="entry name" value="Glyco_trans_4-like_N"/>
</dbReference>